<comment type="caution">
    <text evidence="1">The sequence shown here is derived from an EMBL/GenBank/DDBJ whole genome shotgun (WGS) entry which is preliminary data.</text>
</comment>
<dbReference type="Proteomes" id="UP000324222">
    <property type="component" value="Unassembled WGS sequence"/>
</dbReference>
<protein>
    <submittedName>
        <fullName evidence="1">Uncharacterized protein</fullName>
    </submittedName>
</protein>
<proteinExistence type="predicted"/>
<sequence length="100" mass="11371">MMIHHLGCRSGEGHGWGTAGGGSLEPCSADSPEKQFLNWFRGLMNTRVSERPARLVFIKHCAGGSETLVFGIHQPRSTNPTWSRLRNRFRWFRRPKKPVP</sequence>
<organism evidence="1 2">
    <name type="scientific">Portunus trituberculatus</name>
    <name type="common">Swimming crab</name>
    <name type="synonym">Neptunus trituberculatus</name>
    <dbReference type="NCBI Taxonomy" id="210409"/>
    <lineage>
        <taxon>Eukaryota</taxon>
        <taxon>Metazoa</taxon>
        <taxon>Ecdysozoa</taxon>
        <taxon>Arthropoda</taxon>
        <taxon>Crustacea</taxon>
        <taxon>Multicrustacea</taxon>
        <taxon>Malacostraca</taxon>
        <taxon>Eumalacostraca</taxon>
        <taxon>Eucarida</taxon>
        <taxon>Decapoda</taxon>
        <taxon>Pleocyemata</taxon>
        <taxon>Brachyura</taxon>
        <taxon>Eubrachyura</taxon>
        <taxon>Portunoidea</taxon>
        <taxon>Portunidae</taxon>
        <taxon>Portuninae</taxon>
        <taxon>Portunus</taxon>
    </lineage>
</organism>
<name>A0A5B7DHK6_PORTR</name>
<keyword evidence="2" id="KW-1185">Reference proteome</keyword>
<reference evidence="1 2" key="1">
    <citation type="submission" date="2019-05" db="EMBL/GenBank/DDBJ databases">
        <title>Another draft genome of Portunus trituberculatus and its Hox gene families provides insights of decapod evolution.</title>
        <authorList>
            <person name="Jeong J.-H."/>
            <person name="Song I."/>
            <person name="Kim S."/>
            <person name="Choi T."/>
            <person name="Kim D."/>
            <person name="Ryu S."/>
            <person name="Kim W."/>
        </authorList>
    </citation>
    <scope>NUCLEOTIDE SEQUENCE [LARGE SCALE GENOMIC DNA]</scope>
    <source>
        <tissue evidence="1">Muscle</tissue>
    </source>
</reference>
<dbReference type="AlphaFoldDB" id="A0A5B7DHK6"/>
<evidence type="ECO:0000313" key="2">
    <source>
        <dbReference type="Proteomes" id="UP000324222"/>
    </source>
</evidence>
<dbReference type="EMBL" id="VSRR010000889">
    <property type="protein sequence ID" value="MPC20596.1"/>
    <property type="molecule type" value="Genomic_DNA"/>
</dbReference>
<accession>A0A5B7DHK6</accession>
<evidence type="ECO:0000313" key="1">
    <source>
        <dbReference type="EMBL" id="MPC20596.1"/>
    </source>
</evidence>
<gene>
    <name evidence="1" type="ORF">E2C01_013549</name>
</gene>